<evidence type="ECO:0000259" key="7">
    <source>
        <dbReference type="PROSITE" id="PS51039"/>
    </source>
</evidence>
<dbReference type="EMBL" id="LHPF02000024">
    <property type="protein sequence ID" value="PSC69790.1"/>
    <property type="molecule type" value="Genomic_DNA"/>
</dbReference>
<organism evidence="8 9">
    <name type="scientific">Micractinium conductrix</name>
    <dbReference type="NCBI Taxonomy" id="554055"/>
    <lineage>
        <taxon>Eukaryota</taxon>
        <taxon>Viridiplantae</taxon>
        <taxon>Chlorophyta</taxon>
        <taxon>core chlorophytes</taxon>
        <taxon>Trebouxiophyceae</taxon>
        <taxon>Chlorellales</taxon>
        <taxon>Chlorellaceae</taxon>
        <taxon>Chlorella clade</taxon>
        <taxon>Micractinium</taxon>
    </lineage>
</organism>
<gene>
    <name evidence="8" type="ORF">C2E20_6700</name>
</gene>
<comment type="function">
    <text evidence="1">May be involved in environmental stress response.</text>
</comment>
<dbReference type="SUPFAM" id="SSF118310">
    <property type="entry name" value="AN1-like Zinc finger"/>
    <property type="match status" value="1"/>
</dbReference>
<evidence type="ECO:0000256" key="4">
    <source>
        <dbReference type="ARBA" id="ARBA00022833"/>
    </source>
</evidence>
<dbReference type="InterPro" id="IPR000058">
    <property type="entry name" value="Znf_AN1"/>
</dbReference>
<dbReference type="AlphaFoldDB" id="A0A2P6V6T0"/>
<comment type="caution">
    <text evidence="8">The sequence shown here is derived from an EMBL/GenBank/DDBJ whole genome shotgun (WGS) entry which is preliminary data.</text>
</comment>
<accession>A0A2P6V6T0</accession>
<dbReference type="Pfam" id="PF01428">
    <property type="entry name" value="zf-AN1"/>
    <property type="match status" value="1"/>
</dbReference>
<feature type="compositionally biased region" description="Low complexity" evidence="6">
    <location>
        <begin position="1"/>
        <end position="17"/>
    </location>
</feature>
<evidence type="ECO:0000256" key="2">
    <source>
        <dbReference type="ARBA" id="ARBA00022723"/>
    </source>
</evidence>
<sequence>MCHKAQQSAALAAATQPSPKPVPQPSPAPVAAAALVPAAGEPASAVPEATTAAASLDAPAEAPVAAEAAPPGDDKPVQENRSRCFCCRKKVGLLGFECRCGYVFCSGHRHANDHSCTYDFASMDKANLAKANNKVVAAKIDKL</sequence>
<dbReference type="Gene3D" id="4.10.1110.10">
    <property type="entry name" value="AN1-like Zinc finger"/>
    <property type="match status" value="1"/>
</dbReference>
<dbReference type="SMART" id="SM00154">
    <property type="entry name" value="ZnF_AN1"/>
    <property type="match status" value="1"/>
</dbReference>
<keyword evidence="2" id="KW-0479">Metal-binding</keyword>
<dbReference type="STRING" id="554055.A0A2P6V6T0"/>
<evidence type="ECO:0000313" key="8">
    <source>
        <dbReference type="EMBL" id="PSC69790.1"/>
    </source>
</evidence>
<feature type="compositionally biased region" description="Pro residues" evidence="6">
    <location>
        <begin position="18"/>
        <end position="28"/>
    </location>
</feature>
<keyword evidence="9" id="KW-1185">Reference proteome</keyword>
<reference evidence="8 9" key="1">
    <citation type="journal article" date="2018" name="Plant J.">
        <title>Genome sequences of Chlorella sorokiniana UTEX 1602 and Micractinium conductrix SAG 241.80: implications to maltose excretion by a green alga.</title>
        <authorList>
            <person name="Arriola M.B."/>
            <person name="Velmurugan N."/>
            <person name="Zhang Y."/>
            <person name="Plunkett M.H."/>
            <person name="Hondzo H."/>
            <person name="Barney B.M."/>
        </authorList>
    </citation>
    <scope>NUCLEOTIDE SEQUENCE [LARGE SCALE GENOMIC DNA]</scope>
    <source>
        <strain evidence="8 9">SAG 241.80</strain>
    </source>
</reference>
<keyword evidence="3 5" id="KW-0863">Zinc-finger</keyword>
<dbReference type="OrthoDB" id="513119at2759"/>
<evidence type="ECO:0000256" key="1">
    <source>
        <dbReference type="ARBA" id="ARBA00003732"/>
    </source>
</evidence>
<evidence type="ECO:0000256" key="5">
    <source>
        <dbReference type="PROSITE-ProRule" id="PRU00449"/>
    </source>
</evidence>
<evidence type="ECO:0000256" key="3">
    <source>
        <dbReference type="ARBA" id="ARBA00022771"/>
    </source>
</evidence>
<feature type="region of interest" description="Disordered" evidence="6">
    <location>
        <begin position="1"/>
        <end position="30"/>
    </location>
</feature>
<protein>
    <submittedName>
        <fullName evidence="8">AN1 family Zinc finger domain-containing</fullName>
    </submittedName>
</protein>
<feature type="domain" description="AN1-type" evidence="7">
    <location>
        <begin position="78"/>
        <end position="124"/>
    </location>
</feature>
<keyword evidence="4" id="KW-0862">Zinc</keyword>
<proteinExistence type="predicted"/>
<dbReference type="PANTHER" id="PTHR10634">
    <property type="entry name" value="AN1-TYPE ZINC FINGER PROTEIN"/>
    <property type="match status" value="1"/>
</dbReference>
<dbReference type="PROSITE" id="PS51039">
    <property type="entry name" value="ZF_AN1"/>
    <property type="match status" value="1"/>
</dbReference>
<name>A0A2P6V6T0_9CHLO</name>
<dbReference type="InterPro" id="IPR035896">
    <property type="entry name" value="AN1-like_Znf"/>
</dbReference>
<evidence type="ECO:0000256" key="6">
    <source>
        <dbReference type="SAM" id="MobiDB-lite"/>
    </source>
</evidence>
<dbReference type="Proteomes" id="UP000239649">
    <property type="component" value="Unassembled WGS sequence"/>
</dbReference>
<feature type="compositionally biased region" description="Low complexity" evidence="6">
    <location>
        <begin position="44"/>
        <end position="71"/>
    </location>
</feature>
<dbReference type="InterPro" id="IPR050652">
    <property type="entry name" value="AN1_A20_ZnFinger"/>
</dbReference>
<feature type="region of interest" description="Disordered" evidence="6">
    <location>
        <begin position="44"/>
        <end position="80"/>
    </location>
</feature>
<dbReference type="GO" id="GO:0008270">
    <property type="term" value="F:zinc ion binding"/>
    <property type="evidence" value="ECO:0007669"/>
    <property type="project" value="UniProtKB-KW"/>
</dbReference>
<evidence type="ECO:0000313" key="9">
    <source>
        <dbReference type="Proteomes" id="UP000239649"/>
    </source>
</evidence>
<dbReference type="PANTHER" id="PTHR10634:SF149">
    <property type="entry name" value="AN1-TYPE DOMAIN-CONTAINING PROTEIN-RELATED"/>
    <property type="match status" value="1"/>
</dbReference>